<keyword evidence="2" id="KW-1185">Reference proteome</keyword>
<gene>
    <name evidence="1" type="primary">TBLA0B06490</name>
    <name evidence="1" type="ORF">TBLA_0B06490</name>
</gene>
<evidence type="ECO:0000313" key="2">
    <source>
        <dbReference type="Proteomes" id="UP000002866"/>
    </source>
</evidence>
<dbReference type="AlphaFoldDB" id="I2GZC0"/>
<dbReference type="eggNOG" id="KOG1685">
    <property type="taxonomic scope" value="Eukaryota"/>
</dbReference>
<dbReference type="KEGG" id="tbl:TBLA_0B06490"/>
<dbReference type="Pfam" id="PF00687">
    <property type="entry name" value="Ribosomal_L1"/>
    <property type="match status" value="1"/>
</dbReference>
<dbReference type="GO" id="GO:0030686">
    <property type="term" value="C:90S preribosome"/>
    <property type="evidence" value="ECO:0007669"/>
    <property type="project" value="EnsemblFungi"/>
</dbReference>
<dbReference type="EMBL" id="HE806317">
    <property type="protein sequence ID" value="CCH59472.1"/>
    <property type="molecule type" value="Genomic_DNA"/>
</dbReference>
<dbReference type="OMA" id="ADFRVHH"/>
<evidence type="ECO:0008006" key="3">
    <source>
        <dbReference type="Google" id="ProtNLM"/>
    </source>
</evidence>
<dbReference type="RefSeq" id="XP_004178991.1">
    <property type="nucleotide sequence ID" value="XM_004178943.1"/>
</dbReference>
<protein>
    <recommendedName>
        <fullName evidence="3">Ribosomal protein L1</fullName>
    </recommendedName>
</protein>
<dbReference type="GeneID" id="14494311"/>
<evidence type="ECO:0000313" key="1">
    <source>
        <dbReference type="EMBL" id="CCH59472.1"/>
    </source>
</evidence>
<dbReference type="OrthoDB" id="10251727at2759"/>
<dbReference type="InParanoid" id="I2GZC0"/>
<dbReference type="GO" id="GO:0000462">
    <property type="term" value="P:maturation of SSU-rRNA from tricistronic rRNA transcript (SSU-rRNA, 5.8S rRNA, LSU-rRNA)"/>
    <property type="evidence" value="ECO:0007669"/>
    <property type="project" value="EnsemblFungi"/>
</dbReference>
<sequence length="289" mass="32943">MSSPLNLSKDTNTAKALDSLLYHCQNDKALENDKFINLNINTFKIIRHRSNNIKFEYNNIPRIIPLTSCKLQDYKELEILLILNDPIATNKNLILSDNSTSDIFKDIVSLKRFRRYVSGSHKYLKNYDIIMTDYRLHHTVVDILKKSSRKSSSSILPYLIRLSKNAKSESLKVNETVDLKYLKAQVKNICKNTSFVTNSHNCLSIKIGVIHSTSREEILSNIDDIVKFLSVKPKKARGTNQTINPNAGIIPLTNINSICLKTANSISLPIYKNLKTPETEKEDFSDIKL</sequence>
<name>I2GZC0_HENB6</name>
<organism evidence="1 2">
    <name type="scientific">Henningerozyma blattae (strain ATCC 34711 / CBS 6284 / DSM 70876 / NBRC 10599 / NRRL Y-10934 / UCD 77-7)</name>
    <name type="common">Yeast</name>
    <name type="synonym">Tetrapisispora blattae</name>
    <dbReference type="NCBI Taxonomy" id="1071380"/>
    <lineage>
        <taxon>Eukaryota</taxon>
        <taxon>Fungi</taxon>
        <taxon>Dikarya</taxon>
        <taxon>Ascomycota</taxon>
        <taxon>Saccharomycotina</taxon>
        <taxon>Saccharomycetes</taxon>
        <taxon>Saccharomycetales</taxon>
        <taxon>Saccharomycetaceae</taxon>
        <taxon>Henningerozyma</taxon>
    </lineage>
</organism>
<dbReference type="SUPFAM" id="SSF56808">
    <property type="entry name" value="Ribosomal protein L1"/>
    <property type="match status" value="1"/>
</dbReference>
<dbReference type="InterPro" id="IPR023674">
    <property type="entry name" value="Ribosomal_uL1-like"/>
</dbReference>
<dbReference type="HOGENOM" id="CLU_063901_0_0_1"/>
<dbReference type="GO" id="GO:0032040">
    <property type="term" value="C:small-subunit processome"/>
    <property type="evidence" value="ECO:0007669"/>
    <property type="project" value="EnsemblFungi"/>
</dbReference>
<dbReference type="STRING" id="1071380.I2GZC0"/>
<proteinExistence type="predicted"/>
<dbReference type="InterPro" id="IPR028364">
    <property type="entry name" value="Ribosomal_uL1/biogenesis"/>
</dbReference>
<dbReference type="Proteomes" id="UP000002866">
    <property type="component" value="Chromosome 2"/>
</dbReference>
<dbReference type="FunCoup" id="I2GZC0">
    <property type="interactions" value="414"/>
</dbReference>
<accession>I2GZC0</accession>
<reference evidence="1 2" key="1">
    <citation type="journal article" date="2011" name="Proc. Natl. Acad. Sci. U.S.A.">
        <title>Evolutionary erosion of yeast sex chromosomes by mating-type switching accidents.</title>
        <authorList>
            <person name="Gordon J.L."/>
            <person name="Armisen D."/>
            <person name="Proux-Wera E."/>
            <person name="Oheigeartaigh S.S."/>
            <person name="Byrne K.P."/>
            <person name="Wolfe K.H."/>
        </authorList>
    </citation>
    <scope>NUCLEOTIDE SEQUENCE [LARGE SCALE GENOMIC DNA]</scope>
    <source>
        <strain evidence="2">ATCC 34711 / CBS 6284 / DSM 70876 / NBRC 10599 / NRRL Y-10934 / UCD 77-7</strain>
    </source>
</reference>